<dbReference type="RefSeq" id="WP_130585914.1">
    <property type="nucleotide sequence ID" value="NZ_AP019389.1"/>
</dbReference>
<gene>
    <name evidence="4" type="ORF">EKJ_07000</name>
</gene>
<organism evidence="4 5">
    <name type="scientific">Qipengyuania flava</name>
    <dbReference type="NCBI Taxonomy" id="192812"/>
    <lineage>
        <taxon>Bacteria</taxon>
        <taxon>Pseudomonadati</taxon>
        <taxon>Pseudomonadota</taxon>
        <taxon>Alphaproteobacteria</taxon>
        <taxon>Sphingomonadales</taxon>
        <taxon>Erythrobacteraceae</taxon>
        <taxon>Qipengyuania</taxon>
    </lineage>
</organism>
<accession>A0A3T1CG07</accession>
<keyword evidence="5" id="KW-1185">Reference proteome</keyword>
<dbReference type="GO" id="GO:0003677">
    <property type="term" value="F:DNA binding"/>
    <property type="evidence" value="ECO:0007669"/>
    <property type="project" value="UniProtKB-KW"/>
</dbReference>
<evidence type="ECO:0000259" key="3">
    <source>
        <dbReference type="PROSITE" id="PS51898"/>
    </source>
</evidence>
<dbReference type="InterPro" id="IPR011010">
    <property type="entry name" value="DNA_brk_join_enz"/>
</dbReference>
<dbReference type="InterPro" id="IPR013762">
    <property type="entry name" value="Integrase-like_cat_sf"/>
</dbReference>
<evidence type="ECO:0000256" key="1">
    <source>
        <dbReference type="ARBA" id="ARBA00023125"/>
    </source>
</evidence>
<dbReference type="InterPro" id="IPR010998">
    <property type="entry name" value="Integrase_recombinase_N"/>
</dbReference>
<dbReference type="Gene3D" id="1.10.443.10">
    <property type="entry name" value="Intergrase catalytic core"/>
    <property type="match status" value="1"/>
</dbReference>
<keyword evidence="2" id="KW-0233">DNA recombination</keyword>
<dbReference type="Gene3D" id="1.10.150.130">
    <property type="match status" value="1"/>
</dbReference>
<dbReference type="InterPro" id="IPR002104">
    <property type="entry name" value="Integrase_catalytic"/>
</dbReference>
<reference evidence="4 5" key="1">
    <citation type="submission" date="2019-01" db="EMBL/GenBank/DDBJ databases">
        <title>Complete genome sequence of Erythrobacter flavus KJ5.</title>
        <authorList>
            <person name="Kanesaki Y."/>
            <person name="Brotosudarmo T."/>
            <person name="Moriuchi R."/>
            <person name="Awai K."/>
        </authorList>
    </citation>
    <scope>NUCLEOTIDE SEQUENCE [LARGE SCALE GENOMIC DNA]</scope>
    <source>
        <strain evidence="4 5">KJ5</strain>
    </source>
</reference>
<sequence length="344" mass="38516">MKKPQFVSKFTDRHGKVRYRFRRKGYPAHYFKAPFGTKAFEREYAACLEQEKPAIGAGRIIPGSVSDVIARYYSDSAFLDLKPATQTVYRGVLERFRNSFGDDPMRAFDAKRIQRVMVAMRHKPHAATRLRKLLAQLFIVARRERIVPGTFDPVKDTRAPKAETEGYHRWSEEELAQFEAKHPLGTKPRLAFALLLYGAQRSGDVRYLTHAAIKGGRIRLKQSKTSNSVNVPIVAPLREAIEAGPVGKLLVIENNRGTAFTAKGFYNLVKRACIAADLPHCSAHGLRKAAAARLKARGVADADGMAITGHKTVREYLRYAGDIGDEERADRAMEKAYGMSNPVK</sequence>
<evidence type="ECO:0000313" key="4">
    <source>
        <dbReference type="EMBL" id="BBI19853.1"/>
    </source>
</evidence>
<proteinExistence type="predicted"/>
<dbReference type="GO" id="GO:0006310">
    <property type="term" value="P:DNA recombination"/>
    <property type="evidence" value="ECO:0007669"/>
    <property type="project" value="UniProtKB-KW"/>
</dbReference>
<dbReference type="SUPFAM" id="SSF56349">
    <property type="entry name" value="DNA breaking-rejoining enzymes"/>
    <property type="match status" value="1"/>
</dbReference>
<evidence type="ECO:0000256" key="2">
    <source>
        <dbReference type="ARBA" id="ARBA00023172"/>
    </source>
</evidence>
<dbReference type="AlphaFoldDB" id="A0A3T1CG07"/>
<keyword evidence="1" id="KW-0238">DNA-binding</keyword>
<dbReference type="Pfam" id="PF00589">
    <property type="entry name" value="Phage_integrase"/>
    <property type="match status" value="1"/>
</dbReference>
<name>A0A3T1CG07_9SPHN</name>
<feature type="domain" description="Tyr recombinase" evidence="3">
    <location>
        <begin position="165"/>
        <end position="334"/>
    </location>
</feature>
<dbReference type="Proteomes" id="UP000290057">
    <property type="component" value="Chromosome"/>
</dbReference>
<dbReference type="EMBL" id="AP019389">
    <property type="protein sequence ID" value="BBI19853.1"/>
    <property type="molecule type" value="Genomic_DNA"/>
</dbReference>
<dbReference type="GO" id="GO:0015074">
    <property type="term" value="P:DNA integration"/>
    <property type="evidence" value="ECO:0007669"/>
    <property type="project" value="InterPro"/>
</dbReference>
<protein>
    <recommendedName>
        <fullName evidence="3">Tyr recombinase domain-containing protein</fullName>
    </recommendedName>
</protein>
<evidence type="ECO:0000313" key="5">
    <source>
        <dbReference type="Proteomes" id="UP000290057"/>
    </source>
</evidence>
<dbReference type="PROSITE" id="PS51898">
    <property type="entry name" value="TYR_RECOMBINASE"/>
    <property type="match status" value="1"/>
</dbReference>